<dbReference type="InterPro" id="IPR001647">
    <property type="entry name" value="HTH_TetR"/>
</dbReference>
<comment type="caution">
    <text evidence="4">The sequence shown here is derived from an EMBL/GenBank/DDBJ whole genome shotgun (WGS) entry which is preliminary data.</text>
</comment>
<name>A0A9W6JSQ5_9HYPH</name>
<dbReference type="Proteomes" id="UP001143309">
    <property type="component" value="Unassembled WGS sequence"/>
</dbReference>
<dbReference type="PROSITE" id="PS50977">
    <property type="entry name" value="HTH_TETR_2"/>
    <property type="match status" value="1"/>
</dbReference>
<sequence length="239" mass="26174">MSVTQLASSGRRRAPRLAGDARRAQIIGAACTFFAENGFGGPTRDLAASIGVTQALLYRYFDSKTDLIEAVFTEVFRDHWSDGATDIFAASAGRPMVDRLTELYEAMLAKVSGVATRLFFRAGLDSYPDPITRSAERSWPLWLALLEQWRREEGLPTLGDLPMMEGERAMVLSLHNAMTMVRVREHVFHAQRFMSDAEEARQIAEIYDVGARALLRALHGGSISGPRVEPAGTAAAAAA</sequence>
<dbReference type="SUPFAM" id="SSF46689">
    <property type="entry name" value="Homeodomain-like"/>
    <property type="match status" value="1"/>
</dbReference>
<evidence type="ECO:0000259" key="3">
    <source>
        <dbReference type="PROSITE" id="PS50977"/>
    </source>
</evidence>
<evidence type="ECO:0000256" key="2">
    <source>
        <dbReference type="PROSITE-ProRule" id="PRU00335"/>
    </source>
</evidence>
<evidence type="ECO:0000313" key="5">
    <source>
        <dbReference type="Proteomes" id="UP001143309"/>
    </source>
</evidence>
<dbReference type="PANTHER" id="PTHR30055">
    <property type="entry name" value="HTH-TYPE TRANSCRIPTIONAL REGULATOR RUTR"/>
    <property type="match status" value="1"/>
</dbReference>
<feature type="domain" description="HTH tetR-type" evidence="3">
    <location>
        <begin position="20"/>
        <end position="79"/>
    </location>
</feature>
<dbReference type="PRINTS" id="PR00455">
    <property type="entry name" value="HTHTETR"/>
</dbReference>
<proteinExistence type="predicted"/>
<protein>
    <recommendedName>
        <fullName evidence="3">HTH tetR-type domain-containing protein</fullName>
    </recommendedName>
</protein>
<reference evidence="4" key="2">
    <citation type="submission" date="2023-01" db="EMBL/GenBank/DDBJ databases">
        <authorList>
            <person name="Sun Q."/>
            <person name="Evtushenko L."/>
        </authorList>
    </citation>
    <scope>NUCLEOTIDE SEQUENCE</scope>
    <source>
        <strain evidence="4">VKM B-2748</strain>
    </source>
</reference>
<accession>A0A9W6JSQ5</accession>
<dbReference type="Gene3D" id="1.10.357.10">
    <property type="entry name" value="Tetracycline Repressor, domain 2"/>
    <property type="match status" value="1"/>
</dbReference>
<dbReference type="GO" id="GO:0003677">
    <property type="term" value="F:DNA binding"/>
    <property type="evidence" value="ECO:0007669"/>
    <property type="project" value="UniProtKB-UniRule"/>
</dbReference>
<dbReference type="RefSeq" id="WP_271202365.1">
    <property type="nucleotide sequence ID" value="NZ_BSFL01000005.1"/>
</dbReference>
<keyword evidence="1 2" id="KW-0238">DNA-binding</keyword>
<dbReference type="AlphaFoldDB" id="A0A9W6JSQ5"/>
<evidence type="ECO:0000256" key="1">
    <source>
        <dbReference type="ARBA" id="ARBA00023125"/>
    </source>
</evidence>
<dbReference type="InterPro" id="IPR050109">
    <property type="entry name" value="HTH-type_TetR-like_transc_reg"/>
</dbReference>
<dbReference type="EMBL" id="BSFL01000005">
    <property type="protein sequence ID" value="GLK81906.1"/>
    <property type="molecule type" value="Genomic_DNA"/>
</dbReference>
<dbReference type="InterPro" id="IPR009057">
    <property type="entry name" value="Homeodomain-like_sf"/>
</dbReference>
<reference evidence="4" key="1">
    <citation type="journal article" date="2014" name="Int. J. Syst. Evol. Microbiol.">
        <title>Complete genome sequence of Corynebacterium casei LMG S-19264T (=DSM 44701T), isolated from a smear-ripened cheese.</title>
        <authorList>
            <consortium name="US DOE Joint Genome Institute (JGI-PGF)"/>
            <person name="Walter F."/>
            <person name="Albersmeier A."/>
            <person name="Kalinowski J."/>
            <person name="Ruckert C."/>
        </authorList>
    </citation>
    <scope>NUCLEOTIDE SEQUENCE</scope>
    <source>
        <strain evidence="4">VKM B-2748</strain>
    </source>
</reference>
<dbReference type="Pfam" id="PF00440">
    <property type="entry name" value="TetR_N"/>
    <property type="match status" value="1"/>
</dbReference>
<keyword evidence="5" id="KW-1185">Reference proteome</keyword>
<evidence type="ECO:0000313" key="4">
    <source>
        <dbReference type="EMBL" id="GLK81906.1"/>
    </source>
</evidence>
<feature type="DNA-binding region" description="H-T-H motif" evidence="2">
    <location>
        <begin position="42"/>
        <end position="61"/>
    </location>
</feature>
<gene>
    <name evidence="4" type="ORF">GCM10008174_36470</name>
</gene>
<organism evidence="4 5">
    <name type="scientific">Methylopila turkensis</name>
    <dbReference type="NCBI Taxonomy" id="1437816"/>
    <lineage>
        <taxon>Bacteria</taxon>
        <taxon>Pseudomonadati</taxon>
        <taxon>Pseudomonadota</taxon>
        <taxon>Alphaproteobacteria</taxon>
        <taxon>Hyphomicrobiales</taxon>
        <taxon>Methylopilaceae</taxon>
        <taxon>Methylopila</taxon>
    </lineage>
</organism>